<proteinExistence type="predicted"/>
<evidence type="ECO:0000313" key="2">
    <source>
        <dbReference type="Proteomes" id="UP000094960"/>
    </source>
</evidence>
<sequence length="138" mass="15837">MIRTQYYVESEFSTPHFTGPSELRVLGHWVSDEIGHYPIDILEVIDLVRRAQSEARFVPQDWNGNAHAATISTQGVEVENYFVQHLQGGFPLDTVLAVLLDFWDYYVLGRPEEVGDAWYEYVRKNGRNPLAGLRDLPV</sequence>
<dbReference type="RefSeq" id="WP_069779568.1">
    <property type="nucleotide sequence ID" value="NZ_CP017248.1"/>
</dbReference>
<dbReference type="KEGG" id="spun:BFF78_19655"/>
<gene>
    <name evidence="1" type="ORF">BFF78_19655</name>
</gene>
<reference evidence="2" key="1">
    <citation type="submission" date="2016-09" db="EMBL/GenBank/DDBJ databases">
        <title>Streptomyces puniciscabiei strain:TW1S1 Genome sequencing and assembly.</title>
        <authorList>
            <person name="Kim M.-K."/>
            <person name="Kim S.B."/>
        </authorList>
    </citation>
    <scope>NUCLEOTIDE SEQUENCE [LARGE SCALE GENOMIC DNA]</scope>
    <source>
        <strain evidence="2">TW1S1</strain>
    </source>
</reference>
<dbReference type="EMBL" id="CP017248">
    <property type="protein sequence ID" value="AOR32985.1"/>
    <property type="molecule type" value="Genomic_DNA"/>
</dbReference>
<keyword evidence="2" id="KW-1185">Reference proteome</keyword>
<evidence type="ECO:0000313" key="1">
    <source>
        <dbReference type="EMBL" id="AOR32985.1"/>
    </source>
</evidence>
<protein>
    <submittedName>
        <fullName evidence="1">Uncharacterized protein</fullName>
    </submittedName>
</protein>
<dbReference type="AlphaFoldDB" id="A0A1D7YBJ0"/>
<name>A0A1D7YBJ0_9ACTN</name>
<dbReference type="Proteomes" id="UP000094960">
    <property type="component" value="Chromosome"/>
</dbReference>
<accession>A0A1D7YBJ0</accession>
<organism evidence="1 2">
    <name type="scientific">Streptomyces fodineus</name>
    <dbReference type="NCBI Taxonomy" id="1904616"/>
    <lineage>
        <taxon>Bacteria</taxon>
        <taxon>Bacillati</taxon>
        <taxon>Actinomycetota</taxon>
        <taxon>Actinomycetes</taxon>
        <taxon>Kitasatosporales</taxon>
        <taxon>Streptomycetaceae</taxon>
        <taxon>Streptomyces</taxon>
    </lineage>
</organism>